<name>A0A261G5X9_9BIFI</name>
<dbReference type="EMBL" id="MWXA01000005">
    <property type="protein sequence ID" value="OZG66822.1"/>
    <property type="molecule type" value="Genomic_DNA"/>
</dbReference>
<dbReference type="RefSeq" id="WP_094693149.1">
    <property type="nucleotide sequence ID" value="NZ_JBDNSG010000001.1"/>
</dbReference>
<proteinExistence type="inferred from homology"/>
<dbReference type="Pfam" id="PF07804">
    <property type="entry name" value="HipA_C"/>
    <property type="match status" value="1"/>
</dbReference>
<evidence type="ECO:0000256" key="2">
    <source>
        <dbReference type="ARBA" id="ARBA00022679"/>
    </source>
</evidence>
<dbReference type="Pfam" id="PF13657">
    <property type="entry name" value="Couple_hipA"/>
    <property type="match status" value="1"/>
</dbReference>
<gene>
    <name evidence="6" type="ORF">BAQU_0894</name>
</gene>
<evidence type="ECO:0000259" key="4">
    <source>
        <dbReference type="Pfam" id="PF07804"/>
    </source>
</evidence>
<protein>
    <submittedName>
        <fullName evidence="6">HipA domain-containing protein</fullName>
    </submittedName>
</protein>
<evidence type="ECO:0000256" key="1">
    <source>
        <dbReference type="ARBA" id="ARBA00010164"/>
    </source>
</evidence>
<keyword evidence="7" id="KW-1185">Reference proteome</keyword>
<evidence type="ECO:0000313" key="7">
    <source>
        <dbReference type="Proteomes" id="UP000216451"/>
    </source>
</evidence>
<dbReference type="NCBIfam" id="TIGR03071">
    <property type="entry name" value="couple_hipA"/>
    <property type="match status" value="1"/>
</dbReference>
<dbReference type="PANTHER" id="PTHR37419">
    <property type="entry name" value="SERINE/THREONINE-PROTEIN KINASE TOXIN HIPA"/>
    <property type="match status" value="1"/>
</dbReference>
<sequence>MRVLHAWLEGTYVGRFIRSADRHTVFEYAGDYPSSPISLSLPRNGRGTRKAAGNFLENLLPDNPAMREVMARNTGAASTDVFDLLDHADTTGGLVFSSTENMPVLEDEPPVLATDDEIASRISTLNHAGTAWWESGLPSRFSLAGNQPKFTLARVGDDWYWPNAALPSTHIFKPESTHIKGAEMIEAASLRLGGLVGLPAPDAGVMNFEDRHAYVVRRFDRAQRNGETIRVHVEDFMQSLGGASNTKYDISAKRILRLLSDVDPSLEMSYEWLRRLAFNTSIANADAHAKNYSAMLRPGQLSLSPLYDTITTRYWPTFNQNLAMPISGAVRPEQITPFHWAKLARQTGLDSDRAVTTAQKIAGAVVAHAPEAYEGLEAPMRGELLKIIALANARIEPKSPET</sequence>
<evidence type="ECO:0000259" key="5">
    <source>
        <dbReference type="Pfam" id="PF13657"/>
    </source>
</evidence>
<organism evidence="6 7">
    <name type="scientific">Bifidobacterium aquikefiri</name>
    <dbReference type="NCBI Taxonomy" id="1653207"/>
    <lineage>
        <taxon>Bacteria</taxon>
        <taxon>Bacillati</taxon>
        <taxon>Actinomycetota</taxon>
        <taxon>Actinomycetes</taxon>
        <taxon>Bifidobacteriales</taxon>
        <taxon>Bifidobacteriaceae</taxon>
        <taxon>Bifidobacterium</taxon>
    </lineage>
</organism>
<keyword evidence="3" id="KW-0418">Kinase</keyword>
<dbReference type="Gene3D" id="1.10.1070.20">
    <property type="match status" value="1"/>
</dbReference>
<evidence type="ECO:0000313" key="6">
    <source>
        <dbReference type="EMBL" id="OZG66822.1"/>
    </source>
</evidence>
<dbReference type="Proteomes" id="UP000216451">
    <property type="component" value="Unassembled WGS sequence"/>
</dbReference>
<dbReference type="InterPro" id="IPR012893">
    <property type="entry name" value="HipA-like_C"/>
</dbReference>
<dbReference type="InterPro" id="IPR017508">
    <property type="entry name" value="HipA_N1"/>
</dbReference>
<keyword evidence="2" id="KW-0808">Transferase</keyword>
<comment type="similarity">
    <text evidence="1">Belongs to the HipA Ser/Thr kinase family.</text>
</comment>
<dbReference type="PANTHER" id="PTHR37419:SF1">
    <property type="entry name" value="SERINE_THREONINE-PROTEIN KINASE TOXIN HIPA"/>
    <property type="match status" value="1"/>
</dbReference>
<dbReference type="AlphaFoldDB" id="A0A261G5X9"/>
<dbReference type="GO" id="GO:0005829">
    <property type="term" value="C:cytosol"/>
    <property type="evidence" value="ECO:0007669"/>
    <property type="project" value="TreeGrafter"/>
</dbReference>
<feature type="domain" description="HipA N-terminal subdomain 1" evidence="5">
    <location>
        <begin position="4"/>
        <end position="87"/>
    </location>
</feature>
<reference evidence="6 7" key="1">
    <citation type="journal article" date="2017" name="BMC Genomics">
        <title>Comparative genomic and phylogenomic analyses of the Bifidobacteriaceae family.</title>
        <authorList>
            <person name="Lugli G.A."/>
            <person name="Milani C."/>
            <person name="Turroni F."/>
            <person name="Duranti S."/>
            <person name="Mancabelli L."/>
            <person name="Mangifesta M."/>
            <person name="Ferrario C."/>
            <person name="Modesto M."/>
            <person name="Mattarelli P."/>
            <person name="Jiri K."/>
            <person name="van Sinderen D."/>
            <person name="Ventura M."/>
        </authorList>
    </citation>
    <scope>NUCLEOTIDE SEQUENCE [LARGE SCALE GENOMIC DNA]</scope>
    <source>
        <strain evidence="6 7">LMG 28769</strain>
    </source>
</reference>
<dbReference type="OrthoDB" id="3182374at2"/>
<feature type="domain" description="HipA-like C-terminal" evidence="4">
    <location>
        <begin position="141"/>
        <end position="368"/>
    </location>
</feature>
<evidence type="ECO:0000256" key="3">
    <source>
        <dbReference type="ARBA" id="ARBA00022777"/>
    </source>
</evidence>
<dbReference type="GO" id="GO:0004674">
    <property type="term" value="F:protein serine/threonine kinase activity"/>
    <property type="evidence" value="ECO:0007669"/>
    <property type="project" value="TreeGrafter"/>
</dbReference>
<accession>A0A261G5X9</accession>
<dbReference type="GeneID" id="98295560"/>
<dbReference type="InterPro" id="IPR052028">
    <property type="entry name" value="HipA_Ser/Thr_kinase"/>
</dbReference>
<comment type="caution">
    <text evidence="6">The sequence shown here is derived from an EMBL/GenBank/DDBJ whole genome shotgun (WGS) entry which is preliminary data.</text>
</comment>